<evidence type="ECO:0000313" key="2">
    <source>
        <dbReference type="EMBL" id="GGE66625.1"/>
    </source>
</evidence>
<feature type="transmembrane region" description="Helical" evidence="1">
    <location>
        <begin position="30"/>
        <end position="47"/>
    </location>
</feature>
<dbReference type="InterPro" id="IPR043128">
    <property type="entry name" value="Rev_trsase/Diguanyl_cyclase"/>
</dbReference>
<name>A0A917AQK2_9BACI</name>
<dbReference type="InterPro" id="IPR029787">
    <property type="entry name" value="Nucleotide_cyclase"/>
</dbReference>
<reference evidence="2" key="2">
    <citation type="submission" date="2020-09" db="EMBL/GenBank/DDBJ databases">
        <authorList>
            <person name="Sun Q."/>
            <person name="Zhou Y."/>
        </authorList>
    </citation>
    <scope>NUCLEOTIDE SEQUENCE</scope>
    <source>
        <strain evidence="2">CGMCC 1.12698</strain>
    </source>
</reference>
<organism evidence="2 3">
    <name type="scientific">Priestia taiwanensis</name>
    <dbReference type="NCBI Taxonomy" id="1347902"/>
    <lineage>
        <taxon>Bacteria</taxon>
        <taxon>Bacillati</taxon>
        <taxon>Bacillota</taxon>
        <taxon>Bacilli</taxon>
        <taxon>Bacillales</taxon>
        <taxon>Bacillaceae</taxon>
        <taxon>Priestia</taxon>
    </lineage>
</organism>
<evidence type="ECO:0000256" key="1">
    <source>
        <dbReference type="SAM" id="Phobius"/>
    </source>
</evidence>
<keyword evidence="1" id="KW-1133">Transmembrane helix</keyword>
<gene>
    <name evidence="2" type="ORF">GCM10007140_16000</name>
</gene>
<comment type="caution">
    <text evidence="2">The sequence shown here is derived from an EMBL/GenBank/DDBJ whole genome shotgun (WGS) entry which is preliminary data.</text>
</comment>
<feature type="transmembrane region" description="Helical" evidence="1">
    <location>
        <begin position="7"/>
        <end position="24"/>
    </location>
</feature>
<dbReference type="AlphaFoldDB" id="A0A917AQK2"/>
<dbReference type="RefSeq" id="WP_188387841.1">
    <property type="nucleotide sequence ID" value="NZ_BMFK01000001.1"/>
</dbReference>
<keyword evidence="1" id="KW-0472">Membrane</keyword>
<dbReference type="Gene3D" id="3.30.70.270">
    <property type="match status" value="1"/>
</dbReference>
<proteinExistence type="predicted"/>
<evidence type="ECO:0000313" key="3">
    <source>
        <dbReference type="Proteomes" id="UP000605259"/>
    </source>
</evidence>
<dbReference type="Proteomes" id="UP000605259">
    <property type="component" value="Unassembled WGS sequence"/>
</dbReference>
<protein>
    <submittedName>
        <fullName evidence="2">dGTP triphosphohydrolase</fullName>
    </submittedName>
</protein>
<feature type="transmembrane region" description="Helical" evidence="1">
    <location>
        <begin position="85"/>
        <end position="105"/>
    </location>
</feature>
<reference evidence="2" key="1">
    <citation type="journal article" date="2014" name="Int. J. Syst. Evol. Microbiol.">
        <title>Complete genome sequence of Corynebacterium casei LMG S-19264T (=DSM 44701T), isolated from a smear-ripened cheese.</title>
        <authorList>
            <consortium name="US DOE Joint Genome Institute (JGI-PGF)"/>
            <person name="Walter F."/>
            <person name="Albersmeier A."/>
            <person name="Kalinowski J."/>
            <person name="Ruckert C."/>
        </authorList>
    </citation>
    <scope>NUCLEOTIDE SEQUENCE</scope>
    <source>
        <strain evidence="2">CGMCC 1.12698</strain>
    </source>
</reference>
<feature type="transmembrane region" description="Helical" evidence="1">
    <location>
        <begin position="54"/>
        <end position="73"/>
    </location>
</feature>
<keyword evidence="1" id="KW-0812">Transmembrane</keyword>
<keyword evidence="3" id="KW-1185">Reference proteome</keyword>
<dbReference type="EMBL" id="BMFK01000001">
    <property type="protein sequence ID" value="GGE66625.1"/>
    <property type="molecule type" value="Genomic_DNA"/>
</dbReference>
<dbReference type="SUPFAM" id="SSF55073">
    <property type="entry name" value="Nucleotide cyclase"/>
    <property type="match status" value="1"/>
</dbReference>
<sequence>MNLKQKMTWTWILQIGLFISLAIVLEPMSFFYASIVYFCLYMLFMFVSNRVAFVIFITGSLLLAFYFLAKAFIDDWSTNIQFEMLSFHFLVAMNGFVIYMSAYYFKKITKENERLTGKVNELERYFMDTELLTKQEFQQRAELVITSMRRRNEQGYLLRLNVGRLGDFIRDSAMLTLADISLHTVRGQYDLVGKWDNNTLVILLQNTNEEGLEIVLNRWRENAEEYLEEDMLKHIRFEYTEQSNIRMDIEPILPQAEKKVFM</sequence>
<accession>A0A917AQK2</accession>